<name>A0ABU4BPP0_RHOGO</name>
<dbReference type="RefSeq" id="WP_317540831.1">
    <property type="nucleotide sequence ID" value="NZ_JAWLKB010000002.1"/>
</dbReference>
<reference evidence="1 2" key="1">
    <citation type="submission" date="2023-10" db="EMBL/GenBank/DDBJ databases">
        <title>Development of a sustainable strategy for remediation of hydrocarbon-contaminated territories based on the waste exchange concept.</title>
        <authorList>
            <person name="Krivoruchko A."/>
        </authorList>
    </citation>
    <scope>NUCLEOTIDE SEQUENCE [LARGE SCALE GENOMIC DNA]</scope>
    <source>
        <strain evidence="1 2">IEGM 1203</strain>
    </source>
</reference>
<comment type="caution">
    <text evidence="1">The sequence shown here is derived from an EMBL/GenBank/DDBJ whole genome shotgun (WGS) entry which is preliminary data.</text>
</comment>
<evidence type="ECO:0000313" key="1">
    <source>
        <dbReference type="EMBL" id="MDV6266202.1"/>
    </source>
</evidence>
<dbReference type="EMBL" id="JAWLKB010000002">
    <property type="protein sequence ID" value="MDV6266202.1"/>
    <property type="molecule type" value="Genomic_DNA"/>
</dbReference>
<evidence type="ECO:0000313" key="2">
    <source>
        <dbReference type="Proteomes" id="UP001185927"/>
    </source>
</evidence>
<accession>A0ABU4BPP0</accession>
<sequence>MNDCIYPGDIYPGDIYPYDVVTVRIETWEFECCAPLPVVGEESSWALRPMRDSLWFDGQWFDGSVHGGIYPDLERTAGTVLSIRLERGEFLEQGSGHWALVPGTLDHVRVEKVPSHFRGMPSLVSGSRGWMETAVVVELAVPARA</sequence>
<keyword evidence="2" id="KW-1185">Reference proteome</keyword>
<proteinExistence type="predicted"/>
<dbReference type="Pfam" id="PF20218">
    <property type="entry name" value="DUF6578"/>
    <property type="match status" value="1"/>
</dbReference>
<gene>
    <name evidence="1" type="ORF">R3Q16_06270</name>
</gene>
<dbReference type="InterPro" id="IPR046485">
    <property type="entry name" value="DUF6578"/>
</dbReference>
<organism evidence="1 2">
    <name type="scientific">Rhodococcus globerulus</name>
    <dbReference type="NCBI Taxonomy" id="33008"/>
    <lineage>
        <taxon>Bacteria</taxon>
        <taxon>Bacillati</taxon>
        <taxon>Actinomycetota</taxon>
        <taxon>Actinomycetes</taxon>
        <taxon>Mycobacteriales</taxon>
        <taxon>Nocardiaceae</taxon>
        <taxon>Rhodococcus</taxon>
    </lineage>
</organism>
<dbReference type="Proteomes" id="UP001185927">
    <property type="component" value="Unassembled WGS sequence"/>
</dbReference>
<protein>
    <submittedName>
        <fullName evidence="1">DUF6578 domain-containing protein</fullName>
    </submittedName>
</protein>